<name>A0A1D3DT82_9ACTN</name>
<feature type="compositionally biased region" description="Low complexity" evidence="1">
    <location>
        <begin position="50"/>
        <end position="60"/>
    </location>
</feature>
<evidence type="ECO:0000256" key="3">
    <source>
        <dbReference type="SAM" id="SignalP"/>
    </source>
</evidence>
<reference evidence="5 6" key="1">
    <citation type="journal article" date="2013" name="Genome Announc.">
        <title>Genome Sequence of Streptomyces violaceusniger Strain SPC6, a Halotolerant Streptomycete That Exhibits Rapid Growth and Development.</title>
        <authorList>
            <person name="Chen X."/>
            <person name="Zhang B."/>
            <person name="Zhang W."/>
            <person name="Wu X."/>
            <person name="Zhang M."/>
            <person name="Chen T."/>
            <person name="Liu G."/>
            <person name="Dyson P."/>
        </authorList>
    </citation>
    <scope>NUCLEOTIDE SEQUENCE [LARGE SCALE GENOMIC DNA]</scope>
    <source>
        <strain evidence="5 6">SPC6</strain>
    </source>
</reference>
<keyword evidence="2" id="KW-0472">Membrane</keyword>
<dbReference type="AlphaFoldDB" id="A0A1D3DT82"/>
<dbReference type="Gene3D" id="3.40.710.10">
    <property type="entry name" value="DD-peptidase/beta-lactamase superfamily"/>
    <property type="match status" value="1"/>
</dbReference>
<feature type="transmembrane region" description="Helical" evidence="2">
    <location>
        <begin position="471"/>
        <end position="490"/>
    </location>
</feature>
<sequence length="506" mass="50815">MIVSSAPRTAAGLATLLLLALLLPLLVLSSAASAAATTATGTAAATAATTAAAAARTSPRPGEPMPPRPGARVDPAVLHRPGTQVRLPPGATAPPSLSARSWLVADAGTGNVLAAYNAHKKMPPASTLKALFALTVLPKLSQTAQHTVSERELTGIGAGSSLVGVKEDVTYKIADLWRGVFLHSGNDAVRVLAGLNGGWEATARQMEATARALGALDTRVVSPDGYDAPGQVSSAYDLAVFGREGLRNPDFARYCALPYASFPAGGWSYGIRNTNRLLTGEDGIAKYPGVLGVKNGYTSGAGHTLIAAARRDGRTLVVTVMNPSGGQRAVYEEARELLDWGFAHGSKVRPVGSLLPPPATRLVSQGPKTPAAPSAPEPGRATLAAGAPGRTPATGGAAASGEANDRGSVSGPAAGAGAGSDGSARTASGNAAAPSGDVPPGAAGPAADRPDGTDARATAAMAHGARPPSPLVPLLMVGSACVAAATLWLARRRTARWNPSDTTAGR</sequence>
<keyword evidence="5" id="KW-0645">Protease</keyword>
<dbReference type="SUPFAM" id="SSF56601">
    <property type="entry name" value="beta-lactamase/transpeptidase-like"/>
    <property type="match status" value="1"/>
</dbReference>
<dbReference type="PANTHER" id="PTHR21581">
    <property type="entry name" value="D-ALANYL-D-ALANINE CARBOXYPEPTIDASE"/>
    <property type="match status" value="1"/>
</dbReference>
<dbReference type="Pfam" id="PF00768">
    <property type="entry name" value="Peptidase_S11"/>
    <property type="match status" value="1"/>
</dbReference>
<dbReference type="Proteomes" id="UP000095329">
    <property type="component" value="Unassembled WGS sequence"/>
</dbReference>
<keyword evidence="5" id="KW-0121">Carboxypeptidase</keyword>
<dbReference type="OrthoDB" id="3663940at2"/>
<comment type="caution">
    <text evidence="5">The sequence shown here is derived from an EMBL/GenBank/DDBJ whole genome shotgun (WGS) entry which is preliminary data.</text>
</comment>
<dbReference type="PANTHER" id="PTHR21581:SF33">
    <property type="entry name" value="D-ALANYL-D-ALANINE CARBOXYPEPTIDASE DACB"/>
    <property type="match status" value="1"/>
</dbReference>
<evidence type="ECO:0000259" key="4">
    <source>
        <dbReference type="Pfam" id="PF00768"/>
    </source>
</evidence>
<proteinExistence type="predicted"/>
<feature type="compositionally biased region" description="Low complexity" evidence="1">
    <location>
        <begin position="378"/>
        <end position="399"/>
    </location>
</feature>
<organism evidence="5 6">
    <name type="scientific">Streptomyces thermolilacinus SPC6</name>
    <dbReference type="NCBI Taxonomy" id="1306406"/>
    <lineage>
        <taxon>Bacteria</taxon>
        <taxon>Bacillati</taxon>
        <taxon>Actinomycetota</taxon>
        <taxon>Actinomycetes</taxon>
        <taxon>Kitasatosporales</taxon>
        <taxon>Streptomycetaceae</taxon>
        <taxon>Streptomyces</taxon>
    </lineage>
</organism>
<dbReference type="RefSeq" id="WP_023587812.1">
    <property type="nucleotide sequence ID" value="NZ_ASHX02000001.1"/>
</dbReference>
<dbReference type="InterPro" id="IPR001967">
    <property type="entry name" value="Peptidase_S11_N"/>
</dbReference>
<feature type="compositionally biased region" description="Low complexity" evidence="1">
    <location>
        <begin position="455"/>
        <end position="465"/>
    </location>
</feature>
<dbReference type="EMBL" id="ASHX02000001">
    <property type="protein sequence ID" value="OEJ95533.1"/>
    <property type="molecule type" value="Genomic_DNA"/>
</dbReference>
<evidence type="ECO:0000256" key="2">
    <source>
        <dbReference type="SAM" id="Phobius"/>
    </source>
</evidence>
<dbReference type="eggNOG" id="COG1686">
    <property type="taxonomic scope" value="Bacteria"/>
</dbReference>
<dbReference type="InterPro" id="IPR012338">
    <property type="entry name" value="Beta-lactam/transpept-like"/>
</dbReference>
<keyword evidence="5" id="KW-0378">Hydrolase</keyword>
<evidence type="ECO:0000313" key="6">
    <source>
        <dbReference type="Proteomes" id="UP000095329"/>
    </source>
</evidence>
<feature type="compositionally biased region" description="Low complexity" evidence="1">
    <location>
        <begin position="421"/>
        <end position="447"/>
    </location>
</feature>
<evidence type="ECO:0000256" key="1">
    <source>
        <dbReference type="SAM" id="MobiDB-lite"/>
    </source>
</evidence>
<feature type="signal peptide" evidence="3">
    <location>
        <begin position="1"/>
        <end position="34"/>
    </location>
</feature>
<keyword evidence="6" id="KW-1185">Reference proteome</keyword>
<feature type="region of interest" description="Disordered" evidence="1">
    <location>
        <begin position="50"/>
        <end position="76"/>
    </location>
</feature>
<feature type="region of interest" description="Disordered" evidence="1">
    <location>
        <begin position="349"/>
        <end position="465"/>
    </location>
</feature>
<keyword evidence="2" id="KW-1133">Transmembrane helix</keyword>
<gene>
    <name evidence="5" type="ORF">J116_014640</name>
</gene>
<feature type="chain" id="PRO_5008914802" evidence="3">
    <location>
        <begin position="35"/>
        <end position="506"/>
    </location>
</feature>
<keyword evidence="2" id="KW-0812">Transmembrane</keyword>
<dbReference type="GO" id="GO:0009002">
    <property type="term" value="F:serine-type D-Ala-D-Ala carboxypeptidase activity"/>
    <property type="evidence" value="ECO:0007669"/>
    <property type="project" value="InterPro"/>
</dbReference>
<keyword evidence="3" id="KW-0732">Signal</keyword>
<evidence type="ECO:0000313" key="5">
    <source>
        <dbReference type="EMBL" id="OEJ95533.1"/>
    </source>
</evidence>
<protein>
    <submittedName>
        <fullName evidence="5">D-alanyl-D-alanine carboxypeptidase</fullName>
    </submittedName>
</protein>
<dbReference type="GO" id="GO:0006508">
    <property type="term" value="P:proteolysis"/>
    <property type="evidence" value="ECO:0007669"/>
    <property type="project" value="InterPro"/>
</dbReference>
<accession>A0A1D3DT82</accession>
<feature type="domain" description="Peptidase S11 D-alanyl-D-alanine carboxypeptidase A N-terminal" evidence="4">
    <location>
        <begin position="92"/>
        <end position="323"/>
    </location>
</feature>
<dbReference type="STRING" id="1306406.J116_014640"/>